<feature type="compositionally biased region" description="Low complexity" evidence="1">
    <location>
        <begin position="543"/>
        <end position="558"/>
    </location>
</feature>
<feature type="compositionally biased region" description="Low complexity" evidence="1">
    <location>
        <begin position="1178"/>
        <end position="1189"/>
    </location>
</feature>
<feature type="compositionally biased region" description="Basic and acidic residues" evidence="1">
    <location>
        <begin position="428"/>
        <end position="441"/>
    </location>
</feature>
<feature type="compositionally biased region" description="Basic and acidic residues" evidence="1">
    <location>
        <begin position="750"/>
        <end position="764"/>
    </location>
</feature>
<feature type="region of interest" description="Disordered" evidence="1">
    <location>
        <begin position="1216"/>
        <end position="1238"/>
    </location>
</feature>
<gene>
    <name evidence="3" type="ORF">pipiens_013000</name>
</gene>
<accession>A0ABD1D043</accession>
<feature type="compositionally biased region" description="Polar residues" evidence="1">
    <location>
        <begin position="1005"/>
        <end position="1016"/>
    </location>
</feature>
<evidence type="ECO:0000313" key="3">
    <source>
        <dbReference type="EMBL" id="KAL1384640.1"/>
    </source>
</evidence>
<feature type="region of interest" description="Disordered" evidence="1">
    <location>
        <begin position="678"/>
        <end position="819"/>
    </location>
</feature>
<dbReference type="SUPFAM" id="SSF57850">
    <property type="entry name" value="RING/U-box"/>
    <property type="match status" value="1"/>
</dbReference>
<feature type="compositionally biased region" description="Polar residues" evidence="1">
    <location>
        <begin position="1324"/>
        <end position="1337"/>
    </location>
</feature>
<feature type="region of interest" description="Disordered" evidence="1">
    <location>
        <begin position="1310"/>
        <end position="1337"/>
    </location>
</feature>
<dbReference type="PANTHER" id="PTHR10825:SF29">
    <property type="entry name" value="POLYCOMB GROUP RING FINGER PROTEIN 1"/>
    <property type="match status" value="1"/>
</dbReference>
<dbReference type="EMBL" id="JBEHCU010008335">
    <property type="protein sequence ID" value="KAL1384640.1"/>
    <property type="molecule type" value="Genomic_DNA"/>
</dbReference>
<feature type="compositionally biased region" description="Basic and acidic residues" evidence="1">
    <location>
        <begin position="463"/>
        <end position="472"/>
    </location>
</feature>
<reference evidence="3 4" key="1">
    <citation type="submission" date="2024-05" db="EMBL/GenBank/DDBJ databases">
        <title>Culex pipiens pipiens assembly and annotation.</title>
        <authorList>
            <person name="Alout H."/>
            <person name="Durand T."/>
        </authorList>
    </citation>
    <scope>NUCLEOTIDE SEQUENCE [LARGE SCALE GENOMIC DNA]</scope>
    <source>
        <strain evidence="3">HA-2024</strain>
        <tissue evidence="3">Whole body</tissue>
    </source>
</reference>
<dbReference type="InterPro" id="IPR032443">
    <property type="entry name" value="RAWUL"/>
</dbReference>
<feature type="compositionally biased region" description="Low complexity" evidence="1">
    <location>
        <begin position="623"/>
        <end position="649"/>
    </location>
</feature>
<dbReference type="Proteomes" id="UP001562425">
    <property type="component" value="Unassembled WGS sequence"/>
</dbReference>
<feature type="compositionally biased region" description="Low complexity" evidence="1">
    <location>
        <begin position="444"/>
        <end position="456"/>
    </location>
</feature>
<feature type="compositionally biased region" description="Low complexity" evidence="1">
    <location>
        <begin position="232"/>
        <end position="256"/>
    </location>
</feature>
<proteinExistence type="predicted"/>
<dbReference type="PANTHER" id="PTHR10825">
    <property type="entry name" value="RING FINGER DOMAIN-CONTAINING, POLYCOMB GROUP COMPONENT"/>
    <property type="match status" value="1"/>
</dbReference>
<dbReference type="CDD" id="cd17082">
    <property type="entry name" value="RAWUL_PCGF2_like"/>
    <property type="match status" value="1"/>
</dbReference>
<feature type="region of interest" description="Disordered" evidence="1">
    <location>
        <begin position="1124"/>
        <end position="1149"/>
    </location>
</feature>
<feature type="compositionally biased region" description="Low complexity" evidence="1">
    <location>
        <begin position="402"/>
        <end position="426"/>
    </location>
</feature>
<protein>
    <recommendedName>
        <fullName evidence="2">RAWUL domain-containing protein</fullName>
    </recommendedName>
</protein>
<feature type="non-terminal residue" evidence="3">
    <location>
        <position position="1337"/>
    </location>
</feature>
<feature type="region of interest" description="Disordered" evidence="1">
    <location>
        <begin position="1178"/>
        <end position="1198"/>
    </location>
</feature>
<organism evidence="3 4">
    <name type="scientific">Culex pipiens pipiens</name>
    <name type="common">Northern house mosquito</name>
    <dbReference type="NCBI Taxonomy" id="38569"/>
    <lineage>
        <taxon>Eukaryota</taxon>
        <taxon>Metazoa</taxon>
        <taxon>Ecdysozoa</taxon>
        <taxon>Arthropoda</taxon>
        <taxon>Hexapoda</taxon>
        <taxon>Insecta</taxon>
        <taxon>Pterygota</taxon>
        <taxon>Neoptera</taxon>
        <taxon>Endopterygota</taxon>
        <taxon>Diptera</taxon>
        <taxon>Nematocera</taxon>
        <taxon>Culicoidea</taxon>
        <taxon>Culicidae</taxon>
        <taxon>Culicinae</taxon>
        <taxon>Culicini</taxon>
        <taxon>Culex</taxon>
        <taxon>Culex</taxon>
    </lineage>
</organism>
<feature type="compositionally biased region" description="Basic and acidic residues" evidence="1">
    <location>
        <begin position="591"/>
        <end position="600"/>
    </location>
</feature>
<feature type="compositionally biased region" description="Low complexity" evidence="1">
    <location>
        <begin position="698"/>
        <end position="709"/>
    </location>
</feature>
<sequence>MKRALPIRYGPWQQKKAANLNERGNFNCSTGAALFFCRSCIVRYLECNKYCPKCKSYNNKTITVANLRPDRILKSLVYKLVPGLYKSENQRVTRFYSDQFPEPGSPGGTRKLSPEHGLLEDQNFFSPDELISLSLEYHYESIADYDPKRTQLPVTYLHCPAAVTIHHLYKFILTKNGLQVDSDRIQVDIIYEDEILPHEFTLMDVAYCFDYRRVSPMRLFYRIFIHPTAKPTATTTTTHSVGGSSDKNSNASNNNSGERDANNSATSNGKPPSNLNESQGSAESSSSTSPSTSSPGKGVAAVAAAAATDDVSGGRVGEGESVNGSVNSATDEQPLLSVRPSEAKPVEASGSNSYKSVESKYDSKLIITKTSGNRADKGVGERQEKEPIKLVLVSKKSDKNSSKVIYSKSEPKSSKSPSSSSSPTSPGDFKRLRSSDIRYSDYETASTSFASSSSKSGTVPGDDSTRKSESHSAKKHNKINNDYTSAGDSSGKKLPGDNSRNKTNGSSAASRNGANDAALVESAKSKHEKSKSSPHRSESNGSAVAITASTGATTTTTAEKNEKSSELKCYVNLKKQTVVSPLSAEASSANRKLEVPKLKIELPSLKTKISIPKQDSSERSPKSAHSSSTSSSAATSPTASTSSTSGKSPIWPPKADDKPSAPDVNSIGIEEYAKTIGLKPVYKSSAEPAEWKKKKKSSTSSSPDPFSSSSHRKRKKAKHSKEAGSGGKRRKLHAEISSQHELSSLKMKVKLTEKPSKHERKPSEEVASTAKQSAEVGPSSSAAPVTTKADDPKVIDITKGDDDDDVKIIEQPTPAPPAILAPAVSEPVKMGVEAAATRVNELPKLPALAAVSDNGSTKAKINEMRAIRHKPMVYIPNPIDKNLSDTSSTINNLIQSVQAKTGFIDKDNDVQIVTTAVKMPPLVPTKPVVTVSSMKPPTVIPSVNSRIAASNSIPKPPQKMFSPRHSPSYPPLALQSAPKKVAVAAPISSTNIYQPRSSVPVGLKRSSSVDSGSTYNLPPKTPRVDHFEAANRLQKKPCYAPMFNFVKGASLAKNGTTNSMPTSANDVPYKSPISSTYTKEIATKKSVPSLLLPPSSISVTKMTDVAPQPARIDNRPALEIVRIPSTAPVADKPQPKTTRPPPPTIPLIKIKKSNSLPEHPTSPISPSVFQVTSSSTSASTNLTTSSASSQDTSGGALDLTTRANDDLIILESSDSLTSKLNGNDSKQPASRQPSKLDNSQLELINSLIQSSAASMIKAGPSMMAKLGGIPGLKLPADMIGFAITSSNTPNLSTITTSTTKSMPMPKLAEISSRPTPKLAAARQPNPSVRSIPNPSAL</sequence>
<feature type="compositionally biased region" description="Basic residues" evidence="1">
    <location>
        <begin position="710"/>
        <end position="719"/>
    </location>
</feature>
<dbReference type="InterPro" id="IPR013083">
    <property type="entry name" value="Znf_RING/FYVE/PHD"/>
</dbReference>
<feature type="region of interest" description="Disordered" evidence="1">
    <location>
        <begin position="997"/>
        <end position="1023"/>
    </location>
</feature>
<comment type="caution">
    <text evidence="3">The sequence shown here is derived from an EMBL/GenBank/DDBJ whole genome shotgun (WGS) entry which is preliminary data.</text>
</comment>
<feature type="compositionally biased region" description="Basic and acidic residues" evidence="1">
    <location>
        <begin position="788"/>
        <end position="800"/>
    </location>
</feature>
<feature type="compositionally biased region" description="Polar residues" evidence="1">
    <location>
        <begin position="262"/>
        <end position="283"/>
    </location>
</feature>
<dbReference type="Gene3D" id="3.30.40.10">
    <property type="entry name" value="Zinc/RING finger domain, C3HC4 (zinc finger)"/>
    <property type="match status" value="1"/>
</dbReference>
<evidence type="ECO:0000259" key="2">
    <source>
        <dbReference type="Pfam" id="PF16207"/>
    </source>
</evidence>
<keyword evidence="4" id="KW-1185">Reference proteome</keyword>
<feature type="compositionally biased region" description="Polar residues" evidence="1">
    <location>
        <begin position="574"/>
        <end position="590"/>
    </location>
</feature>
<feature type="compositionally biased region" description="Polar residues" evidence="1">
    <location>
        <begin position="501"/>
        <end position="513"/>
    </location>
</feature>
<feature type="region of interest" description="Disordered" evidence="1">
    <location>
        <begin position="949"/>
        <end position="969"/>
    </location>
</feature>
<dbReference type="Gene3D" id="3.10.20.90">
    <property type="entry name" value="Phosphatidylinositol 3-kinase Catalytic Subunit, Chain A, domain 1"/>
    <property type="match status" value="1"/>
</dbReference>
<name>A0ABD1D043_CULPP</name>
<feature type="region of interest" description="Disordered" evidence="1">
    <location>
        <begin position="232"/>
        <end position="666"/>
    </location>
</feature>
<dbReference type="Pfam" id="PF16207">
    <property type="entry name" value="RAWUL"/>
    <property type="match status" value="1"/>
</dbReference>
<feature type="domain" description="RAWUL" evidence="2">
    <location>
        <begin position="156"/>
        <end position="222"/>
    </location>
</feature>
<feature type="compositionally biased region" description="Basic and acidic residues" evidence="1">
    <location>
        <begin position="374"/>
        <end position="388"/>
    </location>
</feature>
<evidence type="ECO:0000313" key="4">
    <source>
        <dbReference type="Proteomes" id="UP001562425"/>
    </source>
</evidence>
<evidence type="ECO:0000256" key="1">
    <source>
        <dbReference type="SAM" id="MobiDB-lite"/>
    </source>
</evidence>
<feature type="compositionally biased region" description="Low complexity" evidence="1">
    <location>
        <begin position="284"/>
        <end position="328"/>
    </location>
</feature>